<protein>
    <submittedName>
        <fullName evidence="2">Uncharacterized protein</fullName>
    </submittedName>
</protein>
<organism evidence="2 3">
    <name type="scientific">Dreissena polymorpha</name>
    <name type="common">Zebra mussel</name>
    <name type="synonym">Mytilus polymorpha</name>
    <dbReference type="NCBI Taxonomy" id="45954"/>
    <lineage>
        <taxon>Eukaryota</taxon>
        <taxon>Metazoa</taxon>
        <taxon>Spiralia</taxon>
        <taxon>Lophotrochozoa</taxon>
        <taxon>Mollusca</taxon>
        <taxon>Bivalvia</taxon>
        <taxon>Autobranchia</taxon>
        <taxon>Heteroconchia</taxon>
        <taxon>Euheterodonta</taxon>
        <taxon>Imparidentia</taxon>
        <taxon>Neoheterodontei</taxon>
        <taxon>Myida</taxon>
        <taxon>Dreissenoidea</taxon>
        <taxon>Dreissenidae</taxon>
        <taxon>Dreissena</taxon>
    </lineage>
</organism>
<dbReference type="Proteomes" id="UP000828390">
    <property type="component" value="Unassembled WGS sequence"/>
</dbReference>
<comment type="caution">
    <text evidence="2">The sequence shown here is derived from an EMBL/GenBank/DDBJ whole genome shotgun (WGS) entry which is preliminary data.</text>
</comment>
<proteinExistence type="predicted"/>
<feature type="compositionally biased region" description="Low complexity" evidence="1">
    <location>
        <begin position="1"/>
        <end position="16"/>
    </location>
</feature>
<dbReference type="EMBL" id="JAIWYP010000001">
    <property type="protein sequence ID" value="KAH3889020.1"/>
    <property type="molecule type" value="Genomic_DNA"/>
</dbReference>
<accession>A0A9D4S3B5</accession>
<reference evidence="2" key="2">
    <citation type="submission" date="2020-11" db="EMBL/GenBank/DDBJ databases">
        <authorList>
            <person name="McCartney M.A."/>
            <person name="Auch B."/>
            <person name="Kono T."/>
            <person name="Mallez S."/>
            <person name="Becker A."/>
            <person name="Gohl D.M."/>
            <person name="Silverstein K.A.T."/>
            <person name="Koren S."/>
            <person name="Bechman K.B."/>
            <person name="Herman A."/>
            <person name="Abrahante J.E."/>
            <person name="Garbe J."/>
        </authorList>
    </citation>
    <scope>NUCLEOTIDE SEQUENCE</scope>
    <source>
        <strain evidence="2">Duluth1</strain>
        <tissue evidence="2">Whole animal</tissue>
    </source>
</reference>
<gene>
    <name evidence="2" type="ORF">DPMN_013066</name>
</gene>
<evidence type="ECO:0000256" key="1">
    <source>
        <dbReference type="SAM" id="MobiDB-lite"/>
    </source>
</evidence>
<name>A0A9D4S3B5_DREPO</name>
<feature type="compositionally biased region" description="Polar residues" evidence="1">
    <location>
        <begin position="17"/>
        <end position="27"/>
    </location>
</feature>
<feature type="region of interest" description="Disordered" evidence="1">
    <location>
        <begin position="1"/>
        <end position="42"/>
    </location>
</feature>
<sequence>MLKLAQTNQQTNQQTNRQGKNNMSPTTIGHDMKGSPSPRVSQDAPSLLYISHANIPNAILIMSSEEWTITTFFVKSSPNNRRAGHLLFCATDHGHKAGKTVTNHKFHFPDNKRHLSAKT</sequence>
<keyword evidence="3" id="KW-1185">Reference proteome</keyword>
<reference evidence="2" key="1">
    <citation type="journal article" date="2019" name="bioRxiv">
        <title>The Genome of the Zebra Mussel, Dreissena polymorpha: A Resource for Invasive Species Research.</title>
        <authorList>
            <person name="McCartney M.A."/>
            <person name="Auch B."/>
            <person name="Kono T."/>
            <person name="Mallez S."/>
            <person name="Zhang Y."/>
            <person name="Obille A."/>
            <person name="Becker A."/>
            <person name="Abrahante J.E."/>
            <person name="Garbe J."/>
            <person name="Badalamenti J.P."/>
            <person name="Herman A."/>
            <person name="Mangelson H."/>
            <person name="Liachko I."/>
            <person name="Sullivan S."/>
            <person name="Sone E.D."/>
            <person name="Koren S."/>
            <person name="Silverstein K.A.T."/>
            <person name="Beckman K.B."/>
            <person name="Gohl D.M."/>
        </authorList>
    </citation>
    <scope>NUCLEOTIDE SEQUENCE</scope>
    <source>
        <strain evidence="2">Duluth1</strain>
        <tissue evidence="2">Whole animal</tissue>
    </source>
</reference>
<evidence type="ECO:0000313" key="2">
    <source>
        <dbReference type="EMBL" id="KAH3889020.1"/>
    </source>
</evidence>
<dbReference type="AlphaFoldDB" id="A0A9D4S3B5"/>
<evidence type="ECO:0000313" key="3">
    <source>
        <dbReference type="Proteomes" id="UP000828390"/>
    </source>
</evidence>